<name>A0A3L8PSP8_9ACTN</name>
<dbReference type="InterPro" id="IPR039422">
    <property type="entry name" value="MarR/SlyA-like"/>
</dbReference>
<dbReference type="SMART" id="SM00347">
    <property type="entry name" value="HTH_MARR"/>
    <property type="match status" value="1"/>
</dbReference>
<dbReference type="GO" id="GO:0006950">
    <property type="term" value="P:response to stress"/>
    <property type="evidence" value="ECO:0007669"/>
    <property type="project" value="TreeGrafter"/>
</dbReference>
<evidence type="ECO:0000313" key="2">
    <source>
        <dbReference type="EMBL" id="RLV57012.1"/>
    </source>
</evidence>
<reference evidence="2 3" key="1">
    <citation type="submission" date="2018-10" db="EMBL/GenBank/DDBJ databases">
        <title>Aeromicrobium sp. 9W16Y-2 whole genome shotgun sequence.</title>
        <authorList>
            <person name="Li F."/>
        </authorList>
    </citation>
    <scope>NUCLEOTIDE SEQUENCE [LARGE SCALE GENOMIC DNA]</scope>
    <source>
        <strain evidence="2 3">9W16Y-2</strain>
    </source>
</reference>
<accession>A0A3L8PSP8</accession>
<dbReference type="OrthoDB" id="3526267at2"/>
<sequence length="173" mass="18685">MARILPRFVRRLRHRGVRASRLALVTYVGKLLGVDHAHPSPAHALHVLVARLDRAADRILSERAGLTYTRFLALLTIDRLGPCTQRAVADELAVSEPSASRILTSLSADGLVEVARIPGSGNRRTVTLTDKGGRLLADCSQVLEEAFASLADSAGIQLSDIEEPVQRLLAVLP</sequence>
<dbReference type="SUPFAM" id="SSF46785">
    <property type="entry name" value="Winged helix' DNA-binding domain"/>
    <property type="match status" value="1"/>
</dbReference>
<gene>
    <name evidence="2" type="ORF">D9V41_04430</name>
</gene>
<dbReference type="PANTHER" id="PTHR33164:SF43">
    <property type="entry name" value="HTH-TYPE TRANSCRIPTIONAL REPRESSOR YETL"/>
    <property type="match status" value="1"/>
</dbReference>
<protein>
    <submittedName>
        <fullName evidence="2">MarR family transcriptional regulator</fullName>
    </submittedName>
</protein>
<dbReference type="Proteomes" id="UP000282515">
    <property type="component" value="Unassembled WGS sequence"/>
</dbReference>
<evidence type="ECO:0000313" key="3">
    <source>
        <dbReference type="Proteomes" id="UP000282515"/>
    </source>
</evidence>
<dbReference type="AlphaFoldDB" id="A0A3L8PSP8"/>
<dbReference type="InterPro" id="IPR036388">
    <property type="entry name" value="WH-like_DNA-bd_sf"/>
</dbReference>
<comment type="caution">
    <text evidence="2">The sequence shown here is derived from an EMBL/GenBank/DDBJ whole genome shotgun (WGS) entry which is preliminary data.</text>
</comment>
<dbReference type="InterPro" id="IPR000835">
    <property type="entry name" value="HTH_MarR-typ"/>
</dbReference>
<dbReference type="Pfam" id="PF12802">
    <property type="entry name" value="MarR_2"/>
    <property type="match status" value="1"/>
</dbReference>
<dbReference type="PANTHER" id="PTHR33164">
    <property type="entry name" value="TRANSCRIPTIONAL REGULATOR, MARR FAMILY"/>
    <property type="match status" value="1"/>
</dbReference>
<keyword evidence="3" id="KW-1185">Reference proteome</keyword>
<dbReference type="GO" id="GO:0003700">
    <property type="term" value="F:DNA-binding transcription factor activity"/>
    <property type="evidence" value="ECO:0007669"/>
    <property type="project" value="InterPro"/>
</dbReference>
<dbReference type="EMBL" id="RDBF01000002">
    <property type="protein sequence ID" value="RLV57012.1"/>
    <property type="molecule type" value="Genomic_DNA"/>
</dbReference>
<proteinExistence type="predicted"/>
<feature type="domain" description="HTH marR-type" evidence="1">
    <location>
        <begin position="38"/>
        <end position="170"/>
    </location>
</feature>
<dbReference type="Gene3D" id="1.10.10.10">
    <property type="entry name" value="Winged helix-like DNA-binding domain superfamily/Winged helix DNA-binding domain"/>
    <property type="match status" value="1"/>
</dbReference>
<evidence type="ECO:0000259" key="1">
    <source>
        <dbReference type="PROSITE" id="PS50995"/>
    </source>
</evidence>
<organism evidence="2 3">
    <name type="scientific">Aeromicrobium phragmitis</name>
    <dbReference type="NCBI Taxonomy" id="2478914"/>
    <lineage>
        <taxon>Bacteria</taxon>
        <taxon>Bacillati</taxon>
        <taxon>Actinomycetota</taxon>
        <taxon>Actinomycetes</taxon>
        <taxon>Propionibacteriales</taxon>
        <taxon>Nocardioidaceae</taxon>
        <taxon>Aeromicrobium</taxon>
    </lineage>
</organism>
<dbReference type="InterPro" id="IPR036390">
    <property type="entry name" value="WH_DNA-bd_sf"/>
</dbReference>
<dbReference type="PROSITE" id="PS50995">
    <property type="entry name" value="HTH_MARR_2"/>
    <property type="match status" value="1"/>
</dbReference>